<dbReference type="AlphaFoldDB" id="A0AAV6XVN5"/>
<dbReference type="Proteomes" id="UP000826271">
    <property type="component" value="Unassembled WGS sequence"/>
</dbReference>
<name>A0AAV6XVN5_9LAMI</name>
<evidence type="ECO:0000313" key="2">
    <source>
        <dbReference type="Proteomes" id="UP000826271"/>
    </source>
</evidence>
<sequence length="101" mass="11239">MDAIGCPLWSWCASWFNTVALEVPSANADVLSNAFTQGLRDGEFFRSLAKKPATSFDSLLARAEKYVNVEEEAKMKGTGVFSHSTDTKDVEFPAKRTRMQE</sequence>
<proteinExistence type="predicted"/>
<accession>A0AAV6XVN5</accession>
<organism evidence="1 2">
    <name type="scientific">Buddleja alternifolia</name>
    <dbReference type="NCBI Taxonomy" id="168488"/>
    <lineage>
        <taxon>Eukaryota</taxon>
        <taxon>Viridiplantae</taxon>
        <taxon>Streptophyta</taxon>
        <taxon>Embryophyta</taxon>
        <taxon>Tracheophyta</taxon>
        <taxon>Spermatophyta</taxon>
        <taxon>Magnoliopsida</taxon>
        <taxon>eudicotyledons</taxon>
        <taxon>Gunneridae</taxon>
        <taxon>Pentapetalae</taxon>
        <taxon>asterids</taxon>
        <taxon>lamiids</taxon>
        <taxon>Lamiales</taxon>
        <taxon>Scrophulariaceae</taxon>
        <taxon>Buddlejeae</taxon>
        <taxon>Buddleja</taxon>
    </lineage>
</organism>
<protein>
    <submittedName>
        <fullName evidence="1">Uncharacterized protein</fullName>
    </submittedName>
</protein>
<dbReference type="EMBL" id="WHWC01000003">
    <property type="protein sequence ID" value="KAG8386729.1"/>
    <property type="molecule type" value="Genomic_DNA"/>
</dbReference>
<evidence type="ECO:0000313" key="1">
    <source>
        <dbReference type="EMBL" id="KAG8386729.1"/>
    </source>
</evidence>
<reference evidence="1" key="1">
    <citation type="submission" date="2019-10" db="EMBL/GenBank/DDBJ databases">
        <authorList>
            <person name="Zhang R."/>
            <person name="Pan Y."/>
            <person name="Wang J."/>
            <person name="Ma R."/>
            <person name="Yu S."/>
        </authorList>
    </citation>
    <scope>NUCLEOTIDE SEQUENCE</scope>
    <source>
        <strain evidence="1">LA-IB0</strain>
        <tissue evidence="1">Leaf</tissue>
    </source>
</reference>
<comment type="caution">
    <text evidence="1">The sequence shown here is derived from an EMBL/GenBank/DDBJ whole genome shotgun (WGS) entry which is preliminary data.</text>
</comment>
<gene>
    <name evidence="1" type="ORF">BUALT_Bualt03G0179400</name>
</gene>
<keyword evidence="2" id="KW-1185">Reference proteome</keyword>